<dbReference type="Proteomes" id="UP000249046">
    <property type="component" value="Unassembled WGS sequence"/>
</dbReference>
<protein>
    <submittedName>
        <fullName evidence="4">Universal stress protein</fullName>
    </submittedName>
</protein>
<feature type="domain" description="UspA" evidence="3">
    <location>
        <begin position="40"/>
        <end position="175"/>
    </location>
</feature>
<dbReference type="InterPro" id="IPR006016">
    <property type="entry name" value="UspA"/>
</dbReference>
<reference evidence="4 5" key="1">
    <citation type="submission" date="2017-08" db="EMBL/GenBank/DDBJ databases">
        <title>Infants hospitalized years apart are colonized by the same room-sourced microbial strains.</title>
        <authorList>
            <person name="Brooks B."/>
            <person name="Olm M.R."/>
            <person name="Firek B.A."/>
            <person name="Baker R."/>
            <person name="Thomas B.C."/>
            <person name="Morowitz M.J."/>
            <person name="Banfield J.F."/>
        </authorList>
    </citation>
    <scope>NUCLEOTIDE SEQUENCE [LARGE SCALE GENOMIC DNA]</scope>
    <source>
        <strain evidence="4">S2_005_003_R2_42</strain>
    </source>
</reference>
<dbReference type="AlphaFoldDB" id="A0A2W5K2E2"/>
<dbReference type="Gene3D" id="3.40.50.620">
    <property type="entry name" value="HUPs"/>
    <property type="match status" value="2"/>
</dbReference>
<feature type="compositionally biased region" description="Low complexity" evidence="2">
    <location>
        <begin position="12"/>
        <end position="25"/>
    </location>
</feature>
<feature type="domain" description="UspA" evidence="3">
    <location>
        <begin position="182"/>
        <end position="316"/>
    </location>
</feature>
<dbReference type="PRINTS" id="PR01438">
    <property type="entry name" value="UNVRSLSTRESS"/>
</dbReference>
<accession>A0A2W5K2E2</accession>
<dbReference type="Pfam" id="PF00582">
    <property type="entry name" value="Usp"/>
    <property type="match status" value="2"/>
</dbReference>
<evidence type="ECO:0000313" key="5">
    <source>
        <dbReference type="Proteomes" id="UP000249046"/>
    </source>
</evidence>
<feature type="region of interest" description="Disordered" evidence="2">
    <location>
        <begin position="12"/>
        <end position="36"/>
    </location>
</feature>
<dbReference type="InterPro" id="IPR006015">
    <property type="entry name" value="Universal_stress_UspA"/>
</dbReference>
<evidence type="ECO:0000256" key="1">
    <source>
        <dbReference type="ARBA" id="ARBA00008791"/>
    </source>
</evidence>
<name>A0A2W5K2E2_9GAMM</name>
<evidence type="ECO:0000259" key="3">
    <source>
        <dbReference type="Pfam" id="PF00582"/>
    </source>
</evidence>
<dbReference type="SUPFAM" id="SSF52402">
    <property type="entry name" value="Adenine nucleotide alpha hydrolases-like"/>
    <property type="match status" value="2"/>
</dbReference>
<evidence type="ECO:0000313" key="4">
    <source>
        <dbReference type="EMBL" id="PZQ11532.1"/>
    </source>
</evidence>
<organism evidence="4 5">
    <name type="scientific">Rhodanobacter denitrificans</name>
    <dbReference type="NCBI Taxonomy" id="666685"/>
    <lineage>
        <taxon>Bacteria</taxon>
        <taxon>Pseudomonadati</taxon>
        <taxon>Pseudomonadota</taxon>
        <taxon>Gammaproteobacteria</taxon>
        <taxon>Lysobacterales</taxon>
        <taxon>Rhodanobacteraceae</taxon>
        <taxon>Rhodanobacter</taxon>
    </lineage>
</organism>
<proteinExistence type="inferred from homology"/>
<dbReference type="EMBL" id="QFPO01000016">
    <property type="protein sequence ID" value="PZQ11532.1"/>
    <property type="molecule type" value="Genomic_DNA"/>
</dbReference>
<evidence type="ECO:0000256" key="2">
    <source>
        <dbReference type="SAM" id="MobiDB-lite"/>
    </source>
</evidence>
<dbReference type="PANTHER" id="PTHR46268:SF6">
    <property type="entry name" value="UNIVERSAL STRESS PROTEIN UP12"/>
    <property type="match status" value="1"/>
</dbReference>
<gene>
    <name evidence="4" type="ORF">DI564_14710</name>
</gene>
<comment type="caution">
    <text evidence="4">The sequence shown here is derived from an EMBL/GenBank/DDBJ whole genome shotgun (WGS) entry which is preliminary data.</text>
</comment>
<dbReference type="InterPro" id="IPR014729">
    <property type="entry name" value="Rossmann-like_a/b/a_fold"/>
</dbReference>
<comment type="similarity">
    <text evidence="1">Belongs to the universal stress protein A family.</text>
</comment>
<dbReference type="PANTHER" id="PTHR46268">
    <property type="entry name" value="STRESS RESPONSE PROTEIN NHAX"/>
    <property type="match status" value="1"/>
</dbReference>
<sequence>MCGAAGLFETAPRASPAAAADRPPANQERPMDDLFHNPPRTIVLATDLSARCDRAFDRAVSLARRWDAELIALTVVEADAAAQQREPLPAWRRKATAAELAQRQLRADLAGVGIRAGSRIAHGEVASAILEAAADSGAGLIVTGLSRDETLGRFSAGDTVDRLARRAGVPLLVVRKRAHGDYRRIVAASDFSDASRRALETAASWFDAAVLTLLHAYDPPYAKLMDRSAMREDFRAVAVEDCERFVATLAPELRARLATRVELGAPEDLLDDYAIESDSDLAVLGSHGRSALYDIMIGSVARRVLEQTAIDVLLVPEPKAAGSRAAGV</sequence>
<dbReference type="CDD" id="cd00293">
    <property type="entry name" value="USP-like"/>
    <property type="match status" value="2"/>
</dbReference>